<dbReference type="GO" id="GO:0070692">
    <property type="term" value="C:CTDK-1 complex"/>
    <property type="evidence" value="ECO:0007669"/>
    <property type="project" value="InterPro"/>
</dbReference>
<evidence type="ECO:0000256" key="1">
    <source>
        <dbReference type="SAM" id="MobiDB-lite"/>
    </source>
</evidence>
<protein>
    <submittedName>
        <fullName evidence="3">Similar to Saccharomyces cerevisiae YML112W CTK3 Gamma subunit of C-terminal domain kinase I (CTDK-I)</fullName>
    </submittedName>
</protein>
<evidence type="ECO:0000313" key="3">
    <source>
        <dbReference type="EMBL" id="CAB4252962.1"/>
    </source>
</evidence>
<keyword evidence="4" id="KW-1185">Reference proteome</keyword>
<name>A0A8H2VCX6_9SACH</name>
<reference evidence="3 4" key="1">
    <citation type="submission" date="2020-05" db="EMBL/GenBank/DDBJ databases">
        <authorList>
            <person name="Casaregola S."/>
            <person name="Devillers H."/>
            <person name="Grondin C."/>
        </authorList>
    </citation>
    <scope>NUCLEOTIDE SEQUENCE [LARGE SCALE GENOMIC DNA]</scope>
    <source>
        <strain evidence="3 4">CLIB 1767</strain>
    </source>
</reference>
<feature type="region of interest" description="Disordered" evidence="1">
    <location>
        <begin position="26"/>
        <end position="58"/>
    </location>
</feature>
<dbReference type="OrthoDB" id="21266at2759"/>
<dbReference type="GO" id="GO:0032786">
    <property type="term" value="P:positive regulation of DNA-templated transcription, elongation"/>
    <property type="evidence" value="ECO:0007669"/>
    <property type="project" value="InterPro"/>
</dbReference>
<dbReference type="AlphaFoldDB" id="A0A8H2VCX6"/>
<dbReference type="InterPro" id="IPR042326">
    <property type="entry name" value="Ctk3"/>
</dbReference>
<dbReference type="RefSeq" id="XP_041405000.1">
    <property type="nucleotide sequence ID" value="XM_041549066.1"/>
</dbReference>
<proteinExistence type="predicted"/>
<keyword evidence="3" id="KW-0418">Kinase</keyword>
<feature type="compositionally biased region" description="Polar residues" evidence="1">
    <location>
        <begin position="26"/>
        <end position="40"/>
    </location>
</feature>
<sequence length="310" mass="35540">MDALEARLQFIQVLKSLPKTLNLSKNVTTTSSHGTPNVIQSTGNSTTSNTSSSNDNPQDPTVFYMKYYLQHFEDFQQCMLDTMSKMDPLDRLYILIYYSKIIHELYMYIIQGQKKESVSDTGTKSTTEITLYDTVIPGLHTVCELACPNGDMKAFTNLPYCINFYEDLKSLFQNTNHVAIEKELSLVEQHIIELKQNREELFSSFKQNGILTYEQSSNKNPSTTNNTNPSEVQIVLNRMEMDRDRHKKLKEQNWQINRIQSVASTGTITNEMLAPTEFEHLWSTTPAFDTRDGYFAKQVQAIATESYALE</sequence>
<feature type="compositionally biased region" description="Low complexity" evidence="1">
    <location>
        <begin position="41"/>
        <end position="56"/>
    </location>
</feature>
<dbReference type="Proteomes" id="UP000644660">
    <property type="component" value="Unassembled WGS sequence"/>
</dbReference>
<evidence type="ECO:0000259" key="2">
    <source>
        <dbReference type="Pfam" id="PF12350"/>
    </source>
</evidence>
<dbReference type="GeneID" id="64856106"/>
<dbReference type="Pfam" id="PF12350">
    <property type="entry name" value="CTK3_C"/>
    <property type="match status" value="1"/>
</dbReference>
<evidence type="ECO:0000313" key="4">
    <source>
        <dbReference type="Proteomes" id="UP000644660"/>
    </source>
</evidence>
<dbReference type="PANTHER" id="PTHR28291:SF1">
    <property type="entry name" value="CTD KINASE SUBUNIT GAMMA"/>
    <property type="match status" value="1"/>
</dbReference>
<organism evidence="3 4">
    <name type="scientific">Maudiozyma barnettii</name>
    <dbReference type="NCBI Taxonomy" id="61262"/>
    <lineage>
        <taxon>Eukaryota</taxon>
        <taxon>Fungi</taxon>
        <taxon>Dikarya</taxon>
        <taxon>Ascomycota</taxon>
        <taxon>Saccharomycotina</taxon>
        <taxon>Saccharomycetes</taxon>
        <taxon>Saccharomycetales</taxon>
        <taxon>Saccharomycetaceae</taxon>
        <taxon>Maudiozyma</taxon>
    </lineage>
</organism>
<keyword evidence="3" id="KW-0808">Transferase</keyword>
<dbReference type="GO" id="GO:0016301">
    <property type="term" value="F:kinase activity"/>
    <property type="evidence" value="ECO:0007669"/>
    <property type="project" value="UniProtKB-KW"/>
</dbReference>
<dbReference type="PANTHER" id="PTHR28291">
    <property type="entry name" value="CTD KINASE SUBUNIT GAMMA"/>
    <property type="match status" value="1"/>
</dbReference>
<comment type="caution">
    <text evidence="3">The sequence shown here is derived from an EMBL/GenBank/DDBJ whole genome shotgun (WGS) entry which is preliminary data.</text>
</comment>
<dbReference type="EMBL" id="CAEFZW010000002">
    <property type="protein sequence ID" value="CAB4252962.1"/>
    <property type="molecule type" value="Genomic_DNA"/>
</dbReference>
<dbReference type="GO" id="GO:0045943">
    <property type="term" value="P:positive regulation of transcription by RNA polymerase I"/>
    <property type="evidence" value="ECO:0007669"/>
    <property type="project" value="TreeGrafter"/>
</dbReference>
<accession>A0A8H2VCX6</accession>
<gene>
    <name evidence="3" type="ORF">KABA2_02S08470</name>
</gene>
<feature type="domain" description="CTD kinase subunit gamma Ctk3 C-terminal" evidence="2">
    <location>
        <begin position="234"/>
        <end position="292"/>
    </location>
</feature>
<dbReference type="InterPro" id="IPR024637">
    <property type="entry name" value="Ctk3_C"/>
</dbReference>